<dbReference type="Pfam" id="PF00271">
    <property type="entry name" value="Helicase_C"/>
    <property type="match status" value="1"/>
</dbReference>
<evidence type="ECO:0000256" key="3">
    <source>
        <dbReference type="ARBA" id="ARBA00022737"/>
    </source>
</evidence>
<dbReference type="Pfam" id="PF00176">
    <property type="entry name" value="SNF2-rel_dom"/>
    <property type="match status" value="1"/>
</dbReference>
<dbReference type="GO" id="GO:0005634">
    <property type="term" value="C:nucleus"/>
    <property type="evidence" value="ECO:0007669"/>
    <property type="project" value="UniProtKB-SubCell"/>
</dbReference>
<feature type="compositionally biased region" description="Basic and acidic residues" evidence="13">
    <location>
        <begin position="129"/>
        <end position="174"/>
    </location>
</feature>
<evidence type="ECO:0000259" key="14">
    <source>
        <dbReference type="PROSITE" id="PS50013"/>
    </source>
</evidence>
<feature type="compositionally biased region" description="Low complexity" evidence="13">
    <location>
        <begin position="1953"/>
        <end position="1966"/>
    </location>
</feature>
<keyword evidence="3" id="KW-0677">Repeat</keyword>
<comment type="catalytic activity">
    <reaction evidence="12">
        <text>ATP + H2O = ADP + phosphate + H(+)</text>
        <dbReference type="Rhea" id="RHEA:13065"/>
        <dbReference type="ChEBI" id="CHEBI:15377"/>
        <dbReference type="ChEBI" id="CHEBI:15378"/>
        <dbReference type="ChEBI" id="CHEBI:30616"/>
        <dbReference type="ChEBI" id="CHEBI:43474"/>
        <dbReference type="ChEBI" id="CHEBI:456216"/>
    </reaction>
</comment>
<dbReference type="InterPro" id="IPR014001">
    <property type="entry name" value="Helicase_ATP-bd"/>
</dbReference>
<dbReference type="GeneTree" id="ENSGT00940000158986"/>
<dbReference type="Pfam" id="PF23078">
    <property type="entry name" value="HTH_CHD6-9"/>
    <property type="match status" value="1"/>
</dbReference>
<feature type="compositionally biased region" description="Polar residues" evidence="13">
    <location>
        <begin position="1915"/>
        <end position="1926"/>
    </location>
</feature>
<dbReference type="PROSITE" id="PS51192">
    <property type="entry name" value="HELICASE_ATP_BIND_1"/>
    <property type="match status" value="1"/>
</dbReference>
<feature type="region of interest" description="Disordered" evidence="13">
    <location>
        <begin position="1814"/>
        <end position="1966"/>
    </location>
</feature>
<comment type="similarity">
    <text evidence="2">Belongs to the SNF2/RAD54 helicase family.</text>
</comment>
<proteinExistence type="inferred from homology"/>
<feature type="compositionally biased region" description="Basic and acidic residues" evidence="13">
    <location>
        <begin position="2503"/>
        <end position="2512"/>
    </location>
</feature>
<dbReference type="GO" id="GO:0016787">
    <property type="term" value="F:hydrolase activity"/>
    <property type="evidence" value="ECO:0007669"/>
    <property type="project" value="UniProtKB-KW"/>
</dbReference>
<dbReference type="InterPro" id="IPR051493">
    <property type="entry name" value="CHD"/>
</dbReference>
<dbReference type="PANTHER" id="PTHR46850">
    <property type="entry name" value="CHROMODOMAIN-HELICASE-DNA-BINDING PROTEIN 9"/>
    <property type="match status" value="1"/>
</dbReference>
<dbReference type="CDD" id="cd18663">
    <property type="entry name" value="CD2_tandem_CHD5-9_like"/>
    <property type="match status" value="1"/>
</dbReference>
<feature type="domain" description="Helicase ATP-binding" evidence="15">
    <location>
        <begin position="422"/>
        <end position="596"/>
    </location>
</feature>
<dbReference type="InterPro" id="IPR056342">
    <property type="entry name" value="HTH_CHD6-9"/>
</dbReference>
<feature type="region of interest" description="Disordered" evidence="13">
    <location>
        <begin position="1"/>
        <end position="174"/>
    </location>
</feature>
<keyword evidence="18" id="KW-1185">Reference proteome</keyword>
<sequence length="2687" mass="299232">SSSPLSPAVLQMSTTQLLKHTSSSVAPTATDQKAQSRFSSSPSGLQEQSRGSSGLTNHCMAHSKQLSFGEVGPAAGRLSPRPQSTPLNGEEDDGGGGARVKKKRKKKDRKEVEPWHKGEKDPKPKKKKEAVEGKELLPRRSKELKKGREPKLAKEPKKAKKSQEARAKSKLKASRDCKTLPPLPCHLCRKRICKRRSGRQVKRRKYNEDLDFKVVDDDGETIAVLGTGRIQALSSATLAWQAEEPPEDEANIIEKILAVRMVKKERCFSSCPRSSYLHCKWATLEELEKDPRIHQKIKRFRNKQAQMKHIFTEPDEDLFNPDYIEVDRVLEVAHTTDTETGEDVTHYLVKWCSLSYEESTWELQEDVDPGKIQEFEDNKKIPELKHVERPLPDQWKKLEQSRDYRNGNQLRKYQLEGMNWLLFNWYNRKNCILADEMGLGKTIQSITFLYEIFLMGLRGPFLIIAPLSTITNWEREFRTWTEMNAIVFHGSQISRQMILQYEMYHRDEQGNPILGMFKFHGVITTFEMIMADCPELKKIRWRCVVIDEAHRLKNRNCKLLEGLKLMNLEHKVLLTGTPLQNSVEELFSLLNFLEPVQFPSETSFLEEFGDLKTEEQVKKLQAILKPMMLRRLKDDVEKNLAPKEETIIEVELTNIQKKYYRAILEKNFTFLAKGANQHNMPNLINTMMELRKCCNHPYLITGAEEKILESFKKTHSPDAWDFQLQAMIQAAGKLVLIDKLLPKLIAGGHKVLIFSQMVRCLDILEDYLIQRRYTYERIDGRVRGNLRQAAIDRFCKADSDRFVFLLCTRAGGLGINLTAADTCIIFDSDWNPQNDLQAQARCHRIGQSKAVKVYRLITRNSYEREMFDKASLKLGLDKAVLQDINRKGSLNGVQQLSKMEVEDLLRKGAYGALMDEEDEGSKFCEEDIDQILQRRTQTITIQSEGKGSTFAKASFVSSGNRTDISLDDPNFWQKWAKIAELEVDSKAEKESLVIDTPRVRKQTRHYNSFEDDELMEFSELDSDSEERPCRTRRLSDRNRRYLRAECFRVEKNLLIFGWGRWKDILTHGRFKWHLSEHDMELLCRALLVYCVRHYKGDDQIKSFIWDLITPTKDGHDQALVNHSGLSAPVPRGRKGKKLKNQLCQPELKNADWLATCNPEVVLQDESYKKHLKQHCNKVLLRVRMLYYLKVEVLGEAAALAMEGTPARKLDVALPDIDYVEIPAGWWDSEADKSLLIGVHKHGYERYNAMRADLDLCFLERVGMPDVTALSAEQGGGEALADVTDRQGICKSEESSVLPSDTYPPVFACSPPIAVTVSESVDQGRALWPASSALTARLRRLITAYQRFTRREPMRHDFLVPEGTGPMAWQFGEEFRRRVTEPDPLFLEWQQRWTRREQADFYRTVSSFGVVYDPEKKAFDWTQFRCFARLERKTDESLERYFCSFVSMCRTACRLPPRKDEGPVDPTLFVEPITEERAARTLYRIELLRKVREQVLRHPLLGPRLQLCQPSLYLPVWWECGKHDGDLLVGVAKHGLSRTDYYILNDPQLSFLEAHRNYVQKESRRYPAAGVHPNPHPQHPHPCCPYEAGLSRCHSPQSAEFHVGPAHHSHAHLHGHGIHHVPEAVGPDSVGPLGVGPAGRESFLDCPPLDESLDLTSLQHDGLASDSLHGKPTKEALNGFPFNSATAGHSMLNPYGGQADTDPIPGKLRSDVLVGAPCPCEETGLIAPSVQLDDLQAPWDSEDHGGTADMFDESDTILGPPSLETEFLDSGQPGESRGDGGLADCLGMPGSDSQGTAVEPLQPSFLLFKDLSDSGPASGSDYVAPPASLSGVSLHPRGPGDEPEEKLSDSDVTRSVPSPGDGVESVTFELDKEELSRDSQSLLGPEPGLEQEKDQDQDENHEEGQGLEQEPEQAQSQDQGQEHSQGASLEPVEGRCDTGDESTLGGHAFPSGESSSPSLSAPSPSLVVPPADAPVVSQFKSEFPLETLEPDITAPAFCRNASLPPSSPPALLEESRFAAAPQSVCEMPDSLTEVREPTIAQLLQEKALYSFSDWPKDRVIINRIDSICHAILKGKWPTSGQQYESPSCVRLRSTYWAPLVPTPHPGVFQESLVGVPFLADLKRGRRVFEYEAEVPGKPCPAVEKIPVGMPHRAGALLLNGWQEAAMDLSKAGELGMGGEPAAVGHAGPHKLPPLGPLQSSRGLDMASILQAGLIHPVTGQIVNGNLRRDDAAMRRRRGRRRNVEGPEVDFPKSRELHTPDPQSTVSSSSSSTPPERPPVAPHPEGLVLDREAANKGLLEWLRQNPNYTMELSPFSILHGFVERPKQRRHRCKDPSKLDASALTGEERVPVVHKGTGRRGFLPEGKFTRILTEPVCRDPGPRKRGRRPRGDMSKAGILLSDSHSGMGPLFMNGLIGNMDLMSLQNLRNVPGIPLSGLMGFPPGFTAVPAGEDTKNGLSVLPMMLHGMAAVQPHVFGVGGLMSQSAATGTPAPSATEPPGTQGGPEDGKQEKPPVEGKAGVACGHREPPATPVSGSGSHLTFNPFLIPGMSHGLLYPHMFLPHGGIMALQGVACADGAGSPKRKKKKVREEVAEDPAGKGSPQTDGTALRGPAHSQTEGSSGVIVEPPGEVERREADRGPRTPPGEGVHQGTEETDTVAEDMEKAETRGQGEEPDEEGPGGGGKSPLPSF</sequence>
<dbReference type="PROSITE" id="PS51194">
    <property type="entry name" value="HELICASE_CTER"/>
    <property type="match status" value="1"/>
</dbReference>
<dbReference type="Gene3D" id="3.40.50.300">
    <property type="entry name" value="P-loop containing nucleotide triphosphate hydrolases"/>
    <property type="match status" value="1"/>
</dbReference>
<keyword evidence="4" id="KW-0547">Nucleotide-binding</keyword>
<dbReference type="STRING" id="1676925.ENSPKIP00000021064"/>
<accession>A0A3B3RRD9</accession>
<evidence type="ECO:0000256" key="4">
    <source>
        <dbReference type="ARBA" id="ARBA00022741"/>
    </source>
</evidence>
<dbReference type="PROSITE" id="PS50013">
    <property type="entry name" value="CHROMO_2"/>
    <property type="match status" value="1"/>
</dbReference>
<dbReference type="GO" id="GO:0003677">
    <property type="term" value="F:DNA binding"/>
    <property type="evidence" value="ECO:0007669"/>
    <property type="project" value="UniProtKB-KW"/>
</dbReference>
<dbReference type="Ensembl" id="ENSPKIT00000001690.1">
    <property type="protein sequence ID" value="ENSPKIP00000021064.1"/>
    <property type="gene ID" value="ENSPKIG00000005578.1"/>
</dbReference>
<dbReference type="InterPro" id="IPR038718">
    <property type="entry name" value="SNF2-like_sf"/>
</dbReference>
<comment type="subcellular location">
    <subcellularLocation>
        <location evidence="1">Nucleus</location>
    </subcellularLocation>
</comment>
<evidence type="ECO:0000256" key="2">
    <source>
        <dbReference type="ARBA" id="ARBA00007025"/>
    </source>
</evidence>
<dbReference type="Proteomes" id="UP000261540">
    <property type="component" value="Unplaced"/>
</dbReference>
<feature type="compositionally biased region" description="Basic and acidic residues" evidence="13">
    <location>
        <begin position="2627"/>
        <end position="2637"/>
    </location>
</feature>
<dbReference type="GO" id="GO:0006325">
    <property type="term" value="P:chromatin organization"/>
    <property type="evidence" value="ECO:0007669"/>
    <property type="project" value="UniProtKB-KW"/>
</dbReference>
<dbReference type="CDD" id="cd18793">
    <property type="entry name" value="SF2_C_SNF"/>
    <property type="match status" value="1"/>
</dbReference>
<feature type="compositionally biased region" description="Low complexity" evidence="13">
    <location>
        <begin position="2258"/>
        <end position="2272"/>
    </location>
</feature>
<dbReference type="InterPro" id="IPR001650">
    <property type="entry name" value="Helicase_C-like"/>
</dbReference>
<dbReference type="SMART" id="SM00592">
    <property type="entry name" value="BRK"/>
    <property type="match status" value="1"/>
</dbReference>
<evidence type="ECO:0000256" key="9">
    <source>
        <dbReference type="ARBA" id="ARBA00023125"/>
    </source>
</evidence>
<feature type="domain" description="Chromo" evidence="14">
    <location>
        <begin position="324"/>
        <end position="367"/>
    </location>
</feature>
<keyword evidence="7" id="KW-0156">Chromatin regulator</keyword>
<dbReference type="InterPro" id="IPR037259">
    <property type="entry name" value="BRK_sf"/>
</dbReference>
<keyword evidence="11" id="KW-0539">Nucleus</keyword>
<evidence type="ECO:0000256" key="11">
    <source>
        <dbReference type="ARBA" id="ARBA00023242"/>
    </source>
</evidence>
<organism evidence="17 18">
    <name type="scientific">Paramormyrops kingsleyae</name>
    <dbReference type="NCBI Taxonomy" id="1676925"/>
    <lineage>
        <taxon>Eukaryota</taxon>
        <taxon>Metazoa</taxon>
        <taxon>Chordata</taxon>
        <taxon>Craniata</taxon>
        <taxon>Vertebrata</taxon>
        <taxon>Euteleostomi</taxon>
        <taxon>Actinopterygii</taxon>
        <taxon>Neopterygii</taxon>
        <taxon>Teleostei</taxon>
        <taxon>Osteoglossocephala</taxon>
        <taxon>Osteoglossomorpha</taxon>
        <taxon>Osteoglossiformes</taxon>
        <taxon>Mormyridae</taxon>
        <taxon>Paramormyrops</taxon>
    </lineage>
</organism>
<dbReference type="SMART" id="SM00298">
    <property type="entry name" value="CHROMO"/>
    <property type="match status" value="2"/>
</dbReference>
<reference evidence="17" key="1">
    <citation type="submission" date="2025-08" db="UniProtKB">
        <authorList>
            <consortium name="Ensembl"/>
        </authorList>
    </citation>
    <scope>IDENTIFICATION</scope>
</reference>
<feature type="compositionally biased region" description="Basic residues" evidence="13">
    <location>
        <begin position="99"/>
        <end position="108"/>
    </location>
</feature>
<dbReference type="SMART" id="SM00490">
    <property type="entry name" value="HELICc"/>
    <property type="match status" value="1"/>
</dbReference>
<protein>
    <submittedName>
        <fullName evidence="17">Chromodomain helicase DNA binding protein 6</fullName>
    </submittedName>
</protein>
<evidence type="ECO:0000256" key="7">
    <source>
        <dbReference type="ARBA" id="ARBA00022853"/>
    </source>
</evidence>
<keyword evidence="6" id="KW-0067">ATP-binding</keyword>
<dbReference type="Gene3D" id="3.40.50.10810">
    <property type="entry name" value="Tandem AAA-ATPase domain"/>
    <property type="match status" value="1"/>
</dbReference>
<dbReference type="CDD" id="cd18668">
    <property type="entry name" value="CD1_tandem_CHD5-9_like"/>
    <property type="match status" value="1"/>
</dbReference>
<dbReference type="InterPro" id="IPR000330">
    <property type="entry name" value="SNF2_N"/>
</dbReference>
<dbReference type="GO" id="GO:0005524">
    <property type="term" value="F:ATP binding"/>
    <property type="evidence" value="ECO:0007669"/>
    <property type="project" value="UniProtKB-KW"/>
</dbReference>
<evidence type="ECO:0000259" key="15">
    <source>
        <dbReference type="PROSITE" id="PS51192"/>
    </source>
</evidence>
<dbReference type="SMART" id="SM00487">
    <property type="entry name" value="DEXDc"/>
    <property type="match status" value="1"/>
</dbReference>
<dbReference type="PANTHER" id="PTHR46850:SF1">
    <property type="entry name" value="CHROMODOMAIN-HELICASE-DNA-BINDING PROTEIN 9"/>
    <property type="match status" value="1"/>
</dbReference>
<evidence type="ECO:0000256" key="8">
    <source>
        <dbReference type="ARBA" id="ARBA00023015"/>
    </source>
</evidence>
<feature type="region of interest" description="Disordered" evidence="13">
    <location>
        <begin position="2227"/>
        <end position="2284"/>
    </location>
</feature>
<evidence type="ECO:0000256" key="10">
    <source>
        <dbReference type="ARBA" id="ARBA00023163"/>
    </source>
</evidence>
<feature type="compositionally biased region" description="Low complexity" evidence="13">
    <location>
        <begin position="2482"/>
        <end position="2497"/>
    </location>
</feature>
<dbReference type="FunFam" id="2.40.50.40:FF:000001">
    <property type="entry name" value="chromodomain-helicase-DNA-binding protein 8 isoform X4"/>
    <property type="match status" value="1"/>
</dbReference>
<feature type="compositionally biased region" description="Basic and acidic residues" evidence="13">
    <location>
        <begin position="2240"/>
        <end position="2257"/>
    </location>
</feature>
<feature type="compositionally biased region" description="Polar residues" evidence="13">
    <location>
        <begin position="1"/>
        <end position="56"/>
    </location>
</feature>
<dbReference type="FunFam" id="3.40.50.300:FF:000015">
    <property type="entry name" value="chromodomain-helicase-DNA-binding protein 9 isoform X1"/>
    <property type="match status" value="1"/>
</dbReference>
<feature type="compositionally biased region" description="Basic and acidic residues" evidence="13">
    <location>
        <begin position="109"/>
        <end position="122"/>
    </location>
</feature>
<evidence type="ECO:0000256" key="1">
    <source>
        <dbReference type="ARBA" id="ARBA00004123"/>
    </source>
</evidence>
<evidence type="ECO:0000256" key="6">
    <source>
        <dbReference type="ARBA" id="ARBA00022840"/>
    </source>
</evidence>
<evidence type="ECO:0000259" key="16">
    <source>
        <dbReference type="PROSITE" id="PS51194"/>
    </source>
</evidence>
<dbReference type="InterPro" id="IPR027417">
    <property type="entry name" value="P-loop_NTPase"/>
</dbReference>
<dbReference type="InterPro" id="IPR006576">
    <property type="entry name" value="BRK_domain"/>
</dbReference>
<feature type="region of interest" description="Disordered" evidence="13">
    <location>
        <begin position="2372"/>
        <end position="2391"/>
    </location>
</feature>
<evidence type="ECO:0000256" key="5">
    <source>
        <dbReference type="ARBA" id="ARBA00022801"/>
    </source>
</evidence>
<name>A0A3B3RRD9_9TELE</name>
<dbReference type="SUPFAM" id="SSF52540">
    <property type="entry name" value="P-loop containing nucleoside triphosphate hydrolases"/>
    <property type="match status" value="2"/>
</dbReference>
<dbReference type="Pfam" id="PF00385">
    <property type="entry name" value="Chromo"/>
    <property type="match status" value="1"/>
</dbReference>
<keyword evidence="10" id="KW-0804">Transcription</keyword>
<dbReference type="InterPro" id="IPR049730">
    <property type="entry name" value="SNF2/RAD54-like_C"/>
</dbReference>
<dbReference type="InterPro" id="IPR016197">
    <property type="entry name" value="Chromo-like_dom_sf"/>
</dbReference>
<feature type="compositionally biased region" description="Low complexity" evidence="13">
    <location>
        <begin position="1905"/>
        <end position="1914"/>
    </location>
</feature>
<keyword evidence="8" id="KW-0805">Transcription regulation</keyword>
<feature type="compositionally biased region" description="Basic and acidic residues" evidence="13">
    <location>
        <begin position="2658"/>
        <end position="2668"/>
    </location>
</feature>
<dbReference type="Gene3D" id="2.40.50.40">
    <property type="match status" value="1"/>
</dbReference>
<evidence type="ECO:0000256" key="13">
    <source>
        <dbReference type="SAM" id="MobiDB-lite"/>
    </source>
</evidence>
<dbReference type="InterPro" id="IPR000953">
    <property type="entry name" value="Chromo/chromo_shadow_dom"/>
</dbReference>
<keyword evidence="9" id="KW-0238">DNA-binding</keyword>
<dbReference type="InterPro" id="IPR023780">
    <property type="entry name" value="Chromo_domain"/>
</dbReference>
<feature type="domain" description="Helicase C-terminal" evidence="16">
    <location>
        <begin position="736"/>
        <end position="905"/>
    </location>
</feature>
<evidence type="ECO:0000313" key="18">
    <source>
        <dbReference type="Proteomes" id="UP000261540"/>
    </source>
</evidence>
<feature type="region of interest" description="Disordered" evidence="13">
    <location>
        <begin position="1736"/>
        <end position="1797"/>
    </location>
</feature>
<dbReference type="FunFam" id="3.40.50.10810:FF:000003">
    <property type="entry name" value="chromodomain-helicase-DNA-binding protein 8 isoform X4"/>
    <property type="match status" value="1"/>
</dbReference>
<dbReference type="Gene3D" id="1.10.10.60">
    <property type="entry name" value="Homeodomain-like"/>
    <property type="match status" value="2"/>
</dbReference>
<evidence type="ECO:0000256" key="12">
    <source>
        <dbReference type="ARBA" id="ARBA00049360"/>
    </source>
</evidence>
<feature type="region of interest" description="Disordered" evidence="13">
    <location>
        <begin position="2574"/>
        <end position="2687"/>
    </location>
</feature>
<feature type="region of interest" description="Disordered" evidence="13">
    <location>
        <begin position="2479"/>
        <end position="2534"/>
    </location>
</feature>
<dbReference type="SUPFAM" id="SSF54160">
    <property type="entry name" value="Chromo domain-like"/>
    <property type="match status" value="2"/>
</dbReference>
<reference evidence="17" key="2">
    <citation type="submission" date="2025-09" db="UniProtKB">
        <authorList>
            <consortium name="Ensembl"/>
        </authorList>
    </citation>
    <scope>IDENTIFICATION</scope>
</reference>
<dbReference type="SUPFAM" id="SSF160481">
    <property type="entry name" value="BRK domain-like"/>
    <property type="match status" value="1"/>
</dbReference>
<keyword evidence="5" id="KW-0378">Hydrolase</keyword>
<evidence type="ECO:0000313" key="17">
    <source>
        <dbReference type="Ensembl" id="ENSPKIP00000021064.1"/>
    </source>
</evidence>